<keyword evidence="10 15" id="KW-0418">Kinase</keyword>
<reference evidence="18 19" key="1">
    <citation type="submission" date="2015-11" db="EMBL/GenBank/DDBJ databases">
        <title>Expanding the genomic diversity of Burkholderia species for the development of highly accurate diagnostics.</title>
        <authorList>
            <person name="Sahl J."/>
            <person name="Keim P."/>
            <person name="Wagner D."/>
        </authorList>
    </citation>
    <scope>NUCLEOTIDE SEQUENCE [LARGE SCALE GENOMIC DNA]</scope>
    <source>
        <strain evidence="18 19">MSMB1301WGS</strain>
    </source>
</reference>
<evidence type="ECO:0000256" key="2">
    <source>
        <dbReference type="ARBA" id="ARBA00004141"/>
    </source>
</evidence>
<dbReference type="CDD" id="cd00075">
    <property type="entry name" value="HATPase"/>
    <property type="match status" value="1"/>
</dbReference>
<evidence type="ECO:0000256" key="15">
    <source>
        <dbReference type="RuleBase" id="RU364088"/>
    </source>
</evidence>
<evidence type="ECO:0000256" key="6">
    <source>
        <dbReference type="ARBA" id="ARBA00022553"/>
    </source>
</evidence>
<evidence type="ECO:0000256" key="9">
    <source>
        <dbReference type="ARBA" id="ARBA00022741"/>
    </source>
</evidence>
<evidence type="ECO:0000256" key="10">
    <source>
        <dbReference type="ARBA" id="ARBA00022777"/>
    </source>
</evidence>
<dbReference type="InterPro" id="IPR003594">
    <property type="entry name" value="HATPase_dom"/>
</dbReference>
<dbReference type="PROSITE" id="PS50109">
    <property type="entry name" value="HIS_KIN"/>
    <property type="match status" value="1"/>
</dbReference>
<evidence type="ECO:0000256" key="5">
    <source>
        <dbReference type="ARBA" id="ARBA00022519"/>
    </source>
</evidence>
<sequence>MTRPQSYSLLGRLTMAFALAGVVVLFLLGTFLYHALSTELRQRDDGEISDKLKQIGQILHESRTLDGVRQAGPLFHEALLSHSGLFVAVFDANGESVIQHSESVGVALDARIASGHEPDRAYACAPPGIGPAQCMHGAVPLADGNTVTVAIVRSAGDRTALMHAYLIHVVVAAAAGALSIAALGYAIMRSGLHPVREIGRHATRIEASRLDERLKMDHAPVELVEITRSINRMLDRLQLAFDQLSRFSSDVAHDMRTPLANIIGASQVILSRERERAEYETLIESNLEECKRLQRMLDNMLFLARSDHATQHVAPERFDAGEALEKIVMYYNEVASDRNIRIVFDGGGTVVADEMLFQRAVANLLSNAVEHARSGTIVRIDIARQAGATSIGVRNEGDDIPAEHAARLFERFYRADPSRHGSSKNSGLGLAIVKSIMELHRGTVGVVSADGETVFTLTFPTPDSRD</sequence>
<keyword evidence="8 15" id="KW-0812">Transmembrane</keyword>
<evidence type="ECO:0000313" key="18">
    <source>
        <dbReference type="EMBL" id="KVV39385.1"/>
    </source>
</evidence>
<comment type="catalytic activity">
    <reaction evidence="1 15">
        <text>ATP + protein L-histidine = ADP + protein N-phospho-L-histidine.</text>
        <dbReference type="EC" id="2.7.13.3"/>
    </reaction>
</comment>
<name>A0A106DS63_9BURK</name>
<comment type="function">
    <text evidence="15">Member of a two-component regulatory system.</text>
</comment>
<organism evidence="18 19">
    <name type="scientific">Burkholderia territorii</name>
    <dbReference type="NCBI Taxonomy" id="1503055"/>
    <lineage>
        <taxon>Bacteria</taxon>
        <taxon>Pseudomonadati</taxon>
        <taxon>Pseudomonadota</taxon>
        <taxon>Betaproteobacteria</taxon>
        <taxon>Burkholderiales</taxon>
        <taxon>Burkholderiaceae</taxon>
        <taxon>Burkholderia</taxon>
        <taxon>Burkholderia cepacia complex</taxon>
    </lineage>
</organism>
<keyword evidence="14 15" id="KW-0472">Membrane</keyword>
<dbReference type="GO" id="GO:0005886">
    <property type="term" value="C:plasma membrane"/>
    <property type="evidence" value="ECO:0007669"/>
    <property type="project" value="UniProtKB-SubCell"/>
</dbReference>
<dbReference type="Pfam" id="PF00512">
    <property type="entry name" value="HisKA"/>
    <property type="match status" value="1"/>
</dbReference>
<dbReference type="CDD" id="cd06225">
    <property type="entry name" value="HAMP"/>
    <property type="match status" value="1"/>
</dbReference>
<dbReference type="InterPro" id="IPR006290">
    <property type="entry name" value="CztS_silS_copS"/>
</dbReference>
<keyword evidence="7 15" id="KW-0808">Transferase</keyword>
<feature type="transmembrane region" description="Helical" evidence="15">
    <location>
        <begin position="12"/>
        <end position="33"/>
    </location>
</feature>
<keyword evidence="9 15" id="KW-0547">Nucleotide-binding</keyword>
<evidence type="ECO:0000256" key="13">
    <source>
        <dbReference type="ARBA" id="ARBA00023012"/>
    </source>
</evidence>
<evidence type="ECO:0000256" key="11">
    <source>
        <dbReference type="ARBA" id="ARBA00022840"/>
    </source>
</evidence>
<dbReference type="Pfam" id="PF00672">
    <property type="entry name" value="HAMP"/>
    <property type="match status" value="1"/>
</dbReference>
<dbReference type="PANTHER" id="PTHR45436:SF15">
    <property type="entry name" value="SENSOR HISTIDINE KINASE CUSS"/>
    <property type="match status" value="1"/>
</dbReference>
<keyword evidence="11 15" id="KW-0067">ATP-binding</keyword>
<dbReference type="Proteomes" id="UP000062317">
    <property type="component" value="Unassembled WGS sequence"/>
</dbReference>
<comment type="caution">
    <text evidence="18">The sequence shown here is derived from an EMBL/GenBank/DDBJ whole genome shotgun (WGS) entry which is preliminary data.</text>
</comment>
<dbReference type="SMART" id="SM00387">
    <property type="entry name" value="HATPase_c"/>
    <property type="match status" value="1"/>
</dbReference>
<dbReference type="Gene3D" id="6.10.340.10">
    <property type="match status" value="1"/>
</dbReference>
<dbReference type="GO" id="GO:0005524">
    <property type="term" value="F:ATP binding"/>
    <property type="evidence" value="ECO:0007669"/>
    <property type="project" value="UniProtKB-KW"/>
</dbReference>
<evidence type="ECO:0000259" key="16">
    <source>
        <dbReference type="PROSITE" id="PS50109"/>
    </source>
</evidence>
<evidence type="ECO:0000256" key="12">
    <source>
        <dbReference type="ARBA" id="ARBA00022989"/>
    </source>
</evidence>
<keyword evidence="13 15" id="KW-0902">Two-component regulatory system</keyword>
<dbReference type="PROSITE" id="PS50885">
    <property type="entry name" value="HAMP"/>
    <property type="match status" value="1"/>
</dbReference>
<dbReference type="InterPro" id="IPR050428">
    <property type="entry name" value="TCS_sensor_his_kinase"/>
</dbReference>
<dbReference type="PANTHER" id="PTHR45436">
    <property type="entry name" value="SENSOR HISTIDINE KINASE YKOH"/>
    <property type="match status" value="1"/>
</dbReference>
<evidence type="ECO:0000313" key="19">
    <source>
        <dbReference type="Proteomes" id="UP000062317"/>
    </source>
</evidence>
<dbReference type="EMBL" id="LPEQ01000126">
    <property type="protein sequence ID" value="KVV39385.1"/>
    <property type="molecule type" value="Genomic_DNA"/>
</dbReference>
<keyword evidence="4 15" id="KW-1003">Cell membrane</keyword>
<dbReference type="GO" id="GO:0000155">
    <property type="term" value="F:phosphorelay sensor kinase activity"/>
    <property type="evidence" value="ECO:0007669"/>
    <property type="project" value="InterPro"/>
</dbReference>
<dbReference type="CDD" id="cd00082">
    <property type="entry name" value="HisKA"/>
    <property type="match status" value="1"/>
</dbReference>
<dbReference type="NCBIfam" id="TIGR01386">
    <property type="entry name" value="cztS_silS_copS"/>
    <property type="match status" value="1"/>
</dbReference>
<dbReference type="RefSeq" id="WP_060108715.1">
    <property type="nucleotide sequence ID" value="NZ_LPEQ01000126.1"/>
</dbReference>
<dbReference type="Gene3D" id="3.30.565.10">
    <property type="entry name" value="Histidine kinase-like ATPase, C-terminal domain"/>
    <property type="match status" value="1"/>
</dbReference>
<dbReference type="PRINTS" id="PR00344">
    <property type="entry name" value="BCTRLSENSOR"/>
</dbReference>
<dbReference type="EC" id="2.7.13.3" evidence="15"/>
<dbReference type="InterPro" id="IPR004358">
    <property type="entry name" value="Sig_transdc_His_kin-like_C"/>
</dbReference>
<keyword evidence="12 15" id="KW-1133">Transmembrane helix</keyword>
<feature type="transmembrane region" description="Helical" evidence="15">
    <location>
        <begin position="165"/>
        <end position="188"/>
    </location>
</feature>
<dbReference type="SMART" id="SM00304">
    <property type="entry name" value="HAMP"/>
    <property type="match status" value="1"/>
</dbReference>
<protein>
    <recommendedName>
        <fullName evidence="15">Sensor protein</fullName>
        <ecNumber evidence="15">2.7.13.3</ecNumber>
    </recommendedName>
</protein>
<keyword evidence="19" id="KW-1185">Reference proteome</keyword>
<dbReference type="InterPro" id="IPR003660">
    <property type="entry name" value="HAMP_dom"/>
</dbReference>
<dbReference type="Gene3D" id="1.10.287.130">
    <property type="match status" value="1"/>
</dbReference>
<comment type="subcellular location">
    <subcellularLocation>
        <location evidence="3 15">Cell inner membrane</location>
    </subcellularLocation>
    <subcellularLocation>
        <location evidence="2">Membrane</location>
        <topology evidence="2">Multi-pass membrane protein</topology>
    </subcellularLocation>
</comment>
<keyword evidence="5 15" id="KW-0997">Cell inner membrane</keyword>
<dbReference type="InterPro" id="IPR036890">
    <property type="entry name" value="HATPase_C_sf"/>
</dbReference>
<keyword evidence="6" id="KW-0597">Phosphoprotein</keyword>
<proteinExistence type="predicted"/>
<evidence type="ECO:0000256" key="1">
    <source>
        <dbReference type="ARBA" id="ARBA00000085"/>
    </source>
</evidence>
<evidence type="ECO:0000256" key="14">
    <source>
        <dbReference type="ARBA" id="ARBA00023136"/>
    </source>
</evidence>
<dbReference type="SUPFAM" id="SSF47384">
    <property type="entry name" value="Homodimeric domain of signal transducing histidine kinase"/>
    <property type="match status" value="1"/>
</dbReference>
<dbReference type="InterPro" id="IPR005467">
    <property type="entry name" value="His_kinase_dom"/>
</dbReference>
<evidence type="ECO:0000256" key="7">
    <source>
        <dbReference type="ARBA" id="ARBA00022679"/>
    </source>
</evidence>
<dbReference type="SUPFAM" id="SSF55874">
    <property type="entry name" value="ATPase domain of HSP90 chaperone/DNA topoisomerase II/histidine kinase"/>
    <property type="match status" value="1"/>
</dbReference>
<dbReference type="InterPro" id="IPR003661">
    <property type="entry name" value="HisK_dim/P_dom"/>
</dbReference>
<dbReference type="InterPro" id="IPR036097">
    <property type="entry name" value="HisK_dim/P_sf"/>
</dbReference>
<gene>
    <name evidence="18" type="ORF">WT27_14430</name>
</gene>
<evidence type="ECO:0000259" key="17">
    <source>
        <dbReference type="PROSITE" id="PS50885"/>
    </source>
</evidence>
<dbReference type="SMART" id="SM00388">
    <property type="entry name" value="HisKA"/>
    <property type="match status" value="1"/>
</dbReference>
<evidence type="ECO:0000256" key="8">
    <source>
        <dbReference type="ARBA" id="ARBA00022692"/>
    </source>
</evidence>
<feature type="domain" description="Histidine kinase" evidence="16">
    <location>
        <begin position="250"/>
        <end position="463"/>
    </location>
</feature>
<dbReference type="AlphaFoldDB" id="A0A106DS63"/>
<dbReference type="Pfam" id="PF02518">
    <property type="entry name" value="HATPase_c"/>
    <property type="match status" value="1"/>
</dbReference>
<feature type="domain" description="HAMP" evidence="17">
    <location>
        <begin position="189"/>
        <end position="242"/>
    </location>
</feature>
<evidence type="ECO:0000256" key="3">
    <source>
        <dbReference type="ARBA" id="ARBA00004533"/>
    </source>
</evidence>
<accession>A0A106DS63</accession>
<evidence type="ECO:0000256" key="4">
    <source>
        <dbReference type="ARBA" id="ARBA00022475"/>
    </source>
</evidence>